<evidence type="ECO:0008006" key="4">
    <source>
        <dbReference type="Google" id="ProtNLM"/>
    </source>
</evidence>
<comment type="caution">
    <text evidence="2">The sequence shown here is derived from an EMBL/GenBank/DDBJ whole genome shotgun (WGS) entry which is preliminary data.</text>
</comment>
<protein>
    <recommendedName>
        <fullName evidence="4">Transmembrane protein</fullName>
    </recommendedName>
</protein>
<dbReference type="AlphaFoldDB" id="A0A2J0T1T4"/>
<reference evidence="2" key="1">
    <citation type="submission" date="2018-09" db="EMBL/GenBank/DDBJ databases">
        <authorList>
            <person name="Groschel M."/>
            <person name="Kohl T."/>
            <person name="Conchillo-Sole O."/>
            <person name="Mamat U."/>
            <person name="Yero D."/>
            <person name="Niemann S."/>
            <person name="Daura X."/>
            <person name="Gibert I."/>
        </authorList>
    </citation>
    <scope>NUCLEOTIDE SEQUENCE</scope>
    <source>
        <strain evidence="2">OG156</strain>
    </source>
</reference>
<sequence length="194" mass="22301">MLDGVSQCWWLGSKCLVDWDAWSAIGTFFAAFLALQISLREQRRRREEALERALGLSTLLEPDVQEWHERIRKLRHHIQHDHAQAINESFEAEGGDVLQAPASVRENLHRIHELHKAAQGLAVAVACAVAARKMKYQVRSALRPGAEDRILILNILDTHLEIADTELEKALEEINARIFAGPKKRPRWAPWRRW</sequence>
<name>A0A2J0T1T4_STEMA</name>
<evidence type="ECO:0000313" key="2">
    <source>
        <dbReference type="EMBL" id="MBA0313181.1"/>
    </source>
</evidence>
<gene>
    <name evidence="2" type="ORF">D7Y33_19565</name>
</gene>
<evidence type="ECO:0000313" key="3">
    <source>
        <dbReference type="Proteomes" id="UP000822271"/>
    </source>
</evidence>
<keyword evidence="1" id="KW-0812">Transmembrane</keyword>
<keyword evidence="1" id="KW-0472">Membrane</keyword>
<proteinExistence type="predicted"/>
<dbReference type="EMBL" id="RAUE01000033">
    <property type="protein sequence ID" value="MBA0313181.1"/>
    <property type="molecule type" value="Genomic_DNA"/>
</dbReference>
<keyword evidence="1" id="KW-1133">Transmembrane helix</keyword>
<organism evidence="2 3">
    <name type="scientific">Stenotrophomonas maltophilia</name>
    <name type="common">Pseudomonas maltophilia</name>
    <name type="synonym">Xanthomonas maltophilia</name>
    <dbReference type="NCBI Taxonomy" id="40324"/>
    <lineage>
        <taxon>Bacteria</taxon>
        <taxon>Pseudomonadati</taxon>
        <taxon>Pseudomonadota</taxon>
        <taxon>Gammaproteobacteria</taxon>
        <taxon>Lysobacterales</taxon>
        <taxon>Lysobacteraceae</taxon>
        <taxon>Stenotrophomonas</taxon>
        <taxon>Stenotrophomonas maltophilia group</taxon>
    </lineage>
</organism>
<reference evidence="2" key="2">
    <citation type="journal article" date="2020" name="Front. Microbiol.">
        <title>Genetic Variants of the DSF Quorum Sensing System in Stenotrophomonas maltophilia Influence Virulence and Resistance Phenotypes Among Genotypically Diverse Clinical Isolates.</title>
        <authorList>
            <person name="Yero D."/>
            <person name="Huedo P."/>
            <person name="Conchillo-Sole O."/>
            <person name="Martinez-Servat S."/>
            <person name="Mamat U."/>
            <person name="Coves X."/>
            <person name="Llanas F."/>
            <person name="Roca I."/>
            <person name="Vila J."/>
            <person name="Schaible U.E."/>
            <person name="Daura X."/>
            <person name="Gibert I."/>
        </authorList>
    </citation>
    <scope>NUCLEOTIDE SEQUENCE</scope>
    <source>
        <strain evidence="2">OG156</strain>
    </source>
</reference>
<feature type="transmembrane region" description="Helical" evidence="1">
    <location>
        <begin position="21"/>
        <end position="39"/>
    </location>
</feature>
<dbReference type="Proteomes" id="UP000822271">
    <property type="component" value="Unassembled WGS sequence"/>
</dbReference>
<accession>A0A2J0T1T4</accession>
<evidence type="ECO:0000256" key="1">
    <source>
        <dbReference type="SAM" id="Phobius"/>
    </source>
</evidence>